<evidence type="ECO:0000313" key="1">
    <source>
        <dbReference type="EMBL" id="MDR7091895.1"/>
    </source>
</evidence>
<organism evidence="1 2">
    <name type="scientific">Cellvibrio fibrivorans</name>
    <dbReference type="NCBI Taxonomy" id="126350"/>
    <lineage>
        <taxon>Bacteria</taxon>
        <taxon>Pseudomonadati</taxon>
        <taxon>Pseudomonadota</taxon>
        <taxon>Gammaproteobacteria</taxon>
        <taxon>Cellvibrionales</taxon>
        <taxon>Cellvibrionaceae</taxon>
        <taxon>Cellvibrio</taxon>
    </lineage>
</organism>
<name>A0ABU1V3C5_9GAMM</name>
<dbReference type="InterPro" id="IPR014917">
    <property type="entry name" value="DUF1800"/>
</dbReference>
<evidence type="ECO:0000313" key="2">
    <source>
        <dbReference type="Proteomes" id="UP001253595"/>
    </source>
</evidence>
<proteinExistence type="predicted"/>
<accession>A0ABU1V3C5</accession>
<dbReference type="Proteomes" id="UP001253595">
    <property type="component" value="Unassembled WGS sequence"/>
</dbReference>
<gene>
    <name evidence="1" type="ORF">J2X05_003933</name>
</gene>
<sequence length="651" mass="72640">MKKRSEVVMLGLLRTVVISASVLMIACGGGGGGGGTMNPTGSSAVAIASSTSASSLAPASSLASIASSRSSIASSAAIAKIPTPDLTPDPALPIKDSPNYTSAKEAARFLAQTTFGPTAKDIDRIVRIGKTAWLDEQFSKPQTKHLLLLDQRFEQIGFVVQPEQDDSDEGYLRDLQRSDIWWEVALWGEDQLRQRIAYSLSQILVISNVSDVLYNDTRGIANYQDILAQHAFGNYRDLLKAVTLNPMMGEYLSMVRNEKADSNRNIRPDENYARELMQLFTIGLVHLNLDGSVKLDAQGNPIPTYDQTTVKELARVFTGWNMATIKNWWEWTESGASEILPMKSFDNYHDFNAKMLFGDKPIPADKTPEQDIDAALDIIFTHPNVAPFIGKQLIQRLVTSNPSPAYVTRVATVFNDNGQGVKGDMKAVVRAIILDDEAQNGYKNSPSTFGKLREPLLKTTHLWRAFKGTGTPTKLENNTVTPPRLRFYGSGRLMGQRPYGSFSVFNFYRPEYQHPGELKNANMNSPEFQILTESMIMSKASTLSSAIFWRDTPHDWLEPTIDGNWDVFSPRLHLDRERELSKNPAELLDHLNLILMAGQMSEQMYELILNHLNANKVDPTWDETGQMWARDMLVYEAMFLVVASPEYAAQR</sequence>
<protein>
    <submittedName>
        <fullName evidence="1">Uncharacterized protein (DUF1800 family)</fullName>
    </submittedName>
</protein>
<dbReference type="PROSITE" id="PS51257">
    <property type="entry name" value="PROKAR_LIPOPROTEIN"/>
    <property type="match status" value="1"/>
</dbReference>
<keyword evidence="2" id="KW-1185">Reference proteome</keyword>
<dbReference type="Pfam" id="PF08811">
    <property type="entry name" value="DUF1800"/>
    <property type="match status" value="1"/>
</dbReference>
<dbReference type="RefSeq" id="WP_310075673.1">
    <property type="nucleotide sequence ID" value="NZ_JAVDVX010000008.1"/>
</dbReference>
<dbReference type="EMBL" id="JAVDVX010000008">
    <property type="protein sequence ID" value="MDR7091895.1"/>
    <property type="molecule type" value="Genomic_DNA"/>
</dbReference>
<dbReference type="PANTHER" id="PTHR43737:SF1">
    <property type="entry name" value="DUF1501 DOMAIN-CONTAINING PROTEIN"/>
    <property type="match status" value="1"/>
</dbReference>
<comment type="caution">
    <text evidence="1">The sequence shown here is derived from an EMBL/GenBank/DDBJ whole genome shotgun (WGS) entry which is preliminary data.</text>
</comment>
<reference evidence="1 2" key="1">
    <citation type="submission" date="2023-07" db="EMBL/GenBank/DDBJ databases">
        <title>Sorghum-associated microbial communities from plants grown in Nebraska, USA.</title>
        <authorList>
            <person name="Schachtman D."/>
        </authorList>
    </citation>
    <scope>NUCLEOTIDE SEQUENCE [LARGE SCALE GENOMIC DNA]</scope>
    <source>
        <strain evidence="1 2">BE190</strain>
    </source>
</reference>
<dbReference type="PANTHER" id="PTHR43737">
    <property type="entry name" value="BLL7424 PROTEIN"/>
    <property type="match status" value="1"/>
</dbReference>